<feature type="region of interest" description="Disordered" evidence="7">
    <location>
        <begin position="182"/>
        <end position="232"/>
    </location>
</feature>
<dbReference type="STRING" id="660122.C7YHC9"/>
<keyword evidence="2" id="KW-0813">Transport</keyword>
<dbReference type="KEGG" id="nhe:NECHADRAFT_74927"/>
<organism evidence="11 12">
    <name type="scientific">Fusarium vanettenii (strain ATCC MYA-4622 / CBS 123669 / FGSC 9596 / NRRL 45880 / 77-13-4)</name>
    <name type="common">Fusarium solani subsp. pisi</name>
    <dbReference type="NCBI Taxonomy" id="660122"/>
    <lineage>
        <taxon>Eukaryota</taxon>
        <taxon>Fungi</taxon>
        <taxon>Dikarya</taxon>
        <taxon>Ascomycota</taxon>
        <taxon>Pezizomycotina</taxon>
        <taxon>Sordariomycetes</taxon>
        <taxon>Hypocreomycetidae</taxon>
        <taxon>Hypocreales</taxon>
        <taxon>Nectriaceae</taxon>
        <taxon>Fusarium</taxon>
        <taxon>Fusarium solani species complex</taxon>
        <taxon>Fusarium vanettenii</taxon>
    </lineage>
</organism>
<feature type="signal peptide" evidence="9">
    <location>
        <begin position="1"/>
        <end position="22"/>
    </location>
</feature>
<evidence type="ECO:0000256" key="3">
    <source>
        <dbReference type="ARBA" id="ARBA00022692"/>
    </source>
</evidence>
<dbReference type="Proteomes" id="UP000005206">
    <property type="component" value="Chromosome 1"/>
</dbReference>
<dbReference type="eggNOG" id="ENOG502S50Z">
    <property type="taxonomic scope" value="Eukaryota"/>
</dbReference>
<dbReference type="VEuPathDB" id="FungiDB:NECHADRAFT_74927"/>
<dbReference type="Pfam" id="PF16010">
    <property type="entry name" value="CDH-cyt"/>
    <property type="match status" value="1"/>
</dbReference>
<feature type="transmembrane region" description="Helical" evidence="8">
    <location>
        <begin position="269"/>
        <end position="290"/>
    </location>
</feature>
<dbReference type="PANTHER" id="PTHR47797:SF4">
    <property type="entry name" value="DOMON DOMAIN-CONTAINING PROTEIN"/>
    <property type="match status" value="1"/>
</dbReference>
<dbReference type="OrthoDB" id="19261at2759"/>
<dbReference type="SUPFAM" id="SSF49344">
    <property type="entry name" value="CBD9-like"/>
    <property type="match status" value="1"/>
</dbReference>
<dbReference type="InterPro" id="IPR015920">
    <property type="entry name" value="Cellobiose_DH-like_cyt"/>
</dbReference>
<name>C7YHC9_FUSV7</name>
<feature type="chain" id="PRO_5002988388" description="DOMON domain-containing protein" evidence="9">
    <location>
        <begin position="23"/>
        <end position="410"/>
    </location>
</feature>
<keyword evidence="9" id="KW-0732">Signal</keyword>
<protein>
    <recommendedName>
        <fullName evidence="10">DOMON domain-containing protein</fullName>
    </recommendedName>
</protein>
<dbReference type="GeneID" id="9664479"/>
<dbReference type="OMA" id="KSPWIWA"/>
<keyword evidence="12" id="KW-1185">Reference proteome</keyword>
<dbReference type="AlphaFoldDB" id="C7YHC9"/>
<evidence type="ECO:0000256" key="4">
    <source>
        <dbReference type="ARBA" id="ARBA00022982"/>
    </source>
</evidence>
<feature type="transmembrane region" description="Helical" evidence="8">
    <location>
        <begin position="302"/>
        <end position="321"/>
    </location>
</feature>
<dbReference type="Gene3D" id="2.60.40.1210">
    <property type="entry name" value="Cellobiose dehydrogenase, cytochrome domain"/>
    <property type="match status" value="1"/>
</dbReference>
<keyword evidence="4" id="KW-0249">Electron transport</keyword>
<dbReference type="Gene3D" id="1.20.120.1770">
    <property type="match status" value="1"/>
</dbReference>
<comment type="subcellular location">
    <subcellularLocation>
        <location evidence="1">Membrane</location>
    </subcellularLocation>
</comment>
<gene>
    <name evidence="11" type="ORF">NECHADRAFT_74927</name>
</gene>
<evidence type="ECO:0000256" key="7">
    <source>
        <dbReference type="SAM" id="MobiDB-lite"/>
    </source>
</evidence>
<dbReference type="InterPro" id="IPR005018">
    <property type="entry name" value="DOMON_domain"/>
</dbReference>
<accession>C7YHC9</accession>
<evidence type="ECO:0000313" key="12">
    <source>
        <dbReference type="Proteomes" id="UP000005206"/>
    </source>
</evidence>
<dbReference type="InterPro" id="IPR018825">
    <property type="entry name" value="DUF2427"/>
</dbReference>
<dbReference type="HOGENOM" id="CLU_031471_1_0_1"/>
<feature type="domain" description="DOMON" evidence="10">
    <location>
        <begin position="32"/>
        <end position="150"/>
    </location>
</feature>
<evidence type="ECO:0000256" key="5">
    <source>
        <dbReference type="ARBA" id="ARBA00022989"/>
    </source>
</evidence>
<keyword evidence="3 8" id="KW-0812">Transmembrane</keyword>
<dbReference type="SMART" id="SM00665">
    <property type="entry name" value="B561"/>
    <property type="match status" value="1"/>
</dbReference>
<evidence type="ECO:0000256" key="8">
    <source>
        <dbReference type="SAM" id="Phobius"/>
    </source>
</evidence>
<evidence type="ECO:0000256" key="9">
    <source>
        <dbReference type="SAM" id="SignalP"/>
    </source>
</evidence>
<dbReference type="InterPro" id="IPR006593">
    <property type="entry name" value="Cyt_b561/ferric_Rdtase_TM"/>
</dbReference>
<dbReference type="PROSITE" id="PS50836">
    <property type="entry name" value="DOMON"/>
    <property type="match status" value="1"/>
</dbReference>
<dbReference type="PANTHER" id="PTHR47797">
    <property type="entry name" value="DEHYDROGENASE, PUTATIVE (AFU_ORTHOLOGUE AFUA_8G05805)-RELATED"/>
    <property type="match status" value="1"/>
</dbReference>
<feature type="transmembrane region" description="Helical" evidence="8">
    <location>
        <begin position="242"/>
        <end position="262"/>
    </location>
</feature>
<dbReference type="InParanoid" id="C7YHC9"/>
<reference evidence="11 12" key="1">
    <citation type="journal article" date="2009" name="PLoS Genet.">
        <title>The genome of Nectria haematococca: contribution of supernumerary chromosomes to gene expansion.</title>
        <authorList>
            <person name="Coleman J.J."/>
            <person name="Rounsley S.D."/>
            <person name="Rodriguez-Carres M."/>
            <person name="Kuo A."/>
            <person name="Wasmann C.C."/>
            <person name="Grimwood J."/>
            <person name="Schmutz J."/>
            <person name="Taga M."/>
            <person name="White G.J."/>
            <person name="Zhou S."/>
            <person name="Schwartz D.C."/>
            <person name="Freitag M."/>
            <person name="Ma L.J."/>
            <person name="Danchin E.G."/>
            <person name="Henrissat B."/>
            <person name="Coutinho P.M."/>
            <person name="Nelson D.R."/>
            <person name="Straney D."/>
            <person name="Napoli C.A."/>
            <person name="Barker B.M."/>
            <person name="Gribskov M."/>
            <person name="Rep M."/>
            <person name="Kroken S."/>
            <person name="Molnar I."/>
            <person name="Rensing C."/>
            <person name="Kennell J.C."/>
            <person name="Zamora J."/>
            <person name="Farman M.L."/>
            <person name="Selker E.U."/>
            <person name="Salamov A."/>
            <person name="Shapiro H."/>
            <person name="Pangilinan J."/>
            <person name="Lindquist E."/>
            <person name="Lamers C."/>
            <person name="Grigoriev I.V."/>
            <person name="Geiser D.M."/>
            <person name="Covert S.F."/>
            <person name="Temporini E."/>
            <person name="Vanetten H.D."/>
        </authorList>
    </citation>
    <scope>NUCLEOTIDE SEQUENCE [LARGE SCALE GENOMIC DNA]</scope>
    <source>
        <strain evidence="12">ATCC MYA-4622 / CBS 123669 / FGSC 9596 / NRRL 45880 / 77-13-4</strain>
    </source>
</reference>
<dbReference type="EMBL" id="GG698896">
    <property type="protein sequence ID" value="EEU48610.1"/>
    <property type="molecule type" value="Genomic_DNA"/>
</dbReference>
<dbReference type="CDD" id="cd08760">
    <property type="entry name" value="Cyt_b561_FRRS1_like"/>
    <property type="match status" value="1"/>
</dbReference>
<evidence type="ECO:0000313" key="11">
    <source>
        <dbReference type="EMBL" id="EEU48610.1"/>
    </source>
</evidence>
<evidence type="ECO:0000259" key="10">
    <source>
        <dbReference type="PROSITE" id="PS50836"/>
    </source>
</evidence>
<dbReference type="RefSeq" id="XP_003054323.1">
    <property type="nucleotide sequence ID" value="XM_003054277.1"/>
</dbReference>
<feature type="transmembrane region" description="Helical" evidence="8">
    <location>
        <begin position="341"/>
        <end position="361"/>
    </location>
</feature>
<feature type="compositionally biased region" description="Low complexity" evidence="7">
    <location>
        <begin position="182"/>
        <end position="231"/>
    </location>
</feature>
<evidence type="ECO:0000256" key="6">
    <source>
        <dbReference type="ARBA" id="ARBA00023136"/>
    </source>
</evidence>
<proteinExistence type="predicted"/>
<keyword evidence="5 8" id="KW-1133">Transmembrane helix</keyword>
<feature type="transmembrane region" description="Helical" evidence="8">
    <location>
        <begin position="367"/>
        <end position="388"/>
    </location>
</feature>
<dbReference type="SMART" id="SM00664">
    <property type="entry name" value="DoH"/>
    <property type="match status" value="1"/>
</dbReference>
<sequence length="410" mass="43258">MKSTVGTLLASTAALYARGTSAVTSSFCPNDGDVCFRWGVPEASASSGSGNIYFQMEAPSSVQWAGLGIGSSMSGAEMFLIYQNGDGNVTLSTRTGTGHVMPQYTRRTAVELLAGSGVSGGKLIANIRCGDCDSLDFEGSNSWIAAWKNGDSIDSTSVSERISEHDEHSSFSVNFAQASMSSDSNPFTSSSTDSGSDSDSDSNSGSGSDSDSGSDSGSGSNSNSGVTESSGPSKTVLRAHGIIMSIVFLAGYPLGAVLMPIIGNWLVHAGWQFIVFLGMWAGFGLGYVYARDDGYWWKQTHTKMGTIVVALMGLQPLLGFAHHRYFRSHGKRGIISHVHIWFGRILMILGIINGGLGLQLASSSKGYIIAYSVIAGIAALLYTGSIFVGGMRRTARTKSISPQMSQEEQR</sequence>
<keyword evidence="6 8" id="KW-0472">Membrane</keyword>
<dbReference type="Pfam" id="PF10348">
    <property type="entry name" value="DUF2427"/>
    <property type="match status" value="1"/>
</dbReference>
<dbReference type="CDD" id="cd09630">
    <property type="entry name" value="CDH_like_cytochrome"/>
    <property type="match status" value="1"/>
</dbReference>
<dbReference type="GO" id="GO:0016020">
    <property type="term" value="C:membrane"/>
    <property type="evidence" value="ECO:0007669"/>
    <property type="project" value="UniProtKB-SubCell"/>
</dbReference>
<evidence type="ECO:0000256" key="1">
    <source>
        <dbReference type="ARBA" id="ARBA00004370"/>
    </source>
</evidence>
<evidence type="ECO:0000256" key="2">
    <source>
        <dbReference type="ARBA" id="ARBA00022448"/>
    </source>
</evidence>